<reference evidence="3 4" key="1">
    <citation type="submission" date="2018-11" db="EMBL/GenBank/DDBJ databases">
        <authorList>
            <person name="Zhou Z."/>
            <person name="Wang G."/>
        </authorList>
    </citation>
    <scope>NUCLEOTIDE SEQUENCE [LARGE SCALE GENOMIC DNA]</scope>
    <source>
        <strain evidence="3 4">KCTC52004</strain>
    </source>
</reference>
<sequence>MNSSRTKSNPIRSRRARILVIEDNPDHQVVIKNAIHQSFTDVDLVLVTTESEAIEYLGNSVLTGLLLPQLILLELYLPKRENGWNCLNTIKNHYPETGQIPVIMFSNSTLSEDITKSYDLGAASYVVKPTDFTEWGAYFQTLKDYWWETVSLPSRPIMY</sequence>
<dbReference type="Gene3D" id="3.40.50.2300">
    <property type="match status" value="1"/>
</dbReference>
<dbReference type="SUPFAM" id="SSF52172">
    <property type="entry name" value="CheY-like"/>
    <property type="match status" value="1"/>
</dbReference>
<dbReference type="InterPro" id="IPR052893">
    <property type="entry name" value="TCS_response_regulator"/>
</dbReference>
<feature type="domain" description="Response regulatory" evidence="2">
    <location>
        <begin position="17"/>
        <end position="143"/>
    </location>
</feature>
<gene>
    <name evidence="3" type="ORF">EHT25_21755</name>
</gene>
<accession>A0A3P1BIM2</accession>
<keyword evidence="4" id="KW-1185">Reference proteome</keyword>
<dbReference type="PANTHER" id="PTHR44520">
    <property type="entry name" value="RESPONSE REGULATOR RCP1-RELATED"/>
    <property type="match status" value="1"/>
</dbReference>
<proteinExistence type="predicted"/>
<dbReference type="OrthoDB" id="958605at2"/>
<organism evidence="3 4">
    <name type="scientific">Larkinella rosea</name>
    <dbReference type="NCBI Taxonomy" id="2025312"/>
    <lineage>
        <taxon>Bacteria</taxon>
        <taxon>Pseudomonadati</taxon>
        <taxon>Bacteroidota</taxon>
        <taxon>Cytophagia</taxon>
        <taxon>Cytophagales</taxon>
        <taxon>Spirosomataceae</taxon>
        <taxon>Larkinella</taxon>
    </lineage>
</organism>
<dbReference type="InterPro" id="IPR011006">
    <property type="entry name" value="CheY-like_superfamily"/>
</dbReference>
<comment type="caution">
    <text evidence="1">Lacks conserved residue(s) required for the propagation of feature annotation.</text>
</comment>
<evidence type="ECO:0000313" key="4">
    <source>
        <dbReference type="Proteomes" id="UP000271925"/>
    </source>
</evidence>
<evidence type="ECO:0000259" key="2">
    <source>
        <dbReference type="PROSITE" id="PS50110"/>
    </source>
</evidence>
<comment type="caution">
    <text evidence="3">The sequence shown here is derived from an EMBL/GenBank/DDBJ whole genome shotgun (WGS) entry which is preliminary data.</text>
</comment>
<name>A0A3P1BIM2_9BACT</name>
<dbReference type="RefSeq" id="WP_124877287.1">
    <property type="nucleotide sequence ID" value="NZ_RQJO01000010.1"/>
</dbReference>
<dbReference type="PANTHER" id="PTHR44520:SF2">
    <property type="entry name" value="RESPONSE REGULATOR RCP1"/>
    <property type="match status" value="1"/>
</dbReference>
<dbReference type="SMART" id="SM00448">
    <property type="entry name" value="REC"/>
    <property type="match status" value="1"/>
</dbReference>
<dbReference type="PROSITE" id="PS50110">
    <property type="entry name" value="RESPONSE_REGULATORY"/>
    <property type="match status" value="1"/>
</dbReference>
<evidence type="ECO:0000313" key="3">
    <source>
        <dbReference type="EMBL" id="RRB00822.1"/>
    </source>
</evidence>
<dbReference type="AlphaFoldDB" id="A0A3P1BIM2"/>
<dbReference type="EMBL" id="RQJO01000010">
    <property type="protein sequence ID" value="RRB00822.1"/>
    <property type="molecule type" value="Genomic_DNA"/>
</dbReference>
<dbReference type="Pfam" id="PF00072">
    <property type="entry name" value="Response_reg"/>
    <property type="match status" value="1"/>
</dbReference>
<evidence type="ECO:0000256" key="1">
    <source>
        <dbReference type="PROSITE-ProRule" id="PRU00169"/>
    </source>
</evidence>
<dbReference type="Proteomes" id="UP000271925">
    <property type="component" value="Unassembled WGS sequence"/>
</dbReference>
<protein>
    <submittedName>
        <fullName evidence="3">Response regulator</fullName>
    </submittedName>
</protein>
<dbReference type="InterPro" id="IPR001789">
    <property type="entry name" value="Sig_transdc_resp-reg_receiver"/>
</dbReference>
<dbReference type="GO" id="GO:0000160">
    <property type="term" value="P:phosphorelay signal transduction system"/>
    <property type="evidence" value="ECO:0007669"/>
    <property type="project" value="InterPro"/>
</dbReference>